<keyword evidence="3" id="KW-0808">Transferase</keyword>
<keyword evidence="15" id="KW-1185">Reference proteome</keyword>
<dbReference type="GO" id="GO:0047184">
    <property type="term" value="F:1-acylglycerophosphocholine O-acyltransferase activity"/>
    <property type="evidence" value="ECO:0007669"/>
    <property type="project" value="TreeGrafter"/>
</dbReference>
<evidence type="ECO:0000256" key="9">
    <source>
        <dbReference type="ARBA" id="ARBA00023315"/>
    </source>
</evidence>
<comment type="similarity">
    <text evidence="2 12">Belongs to the taffazin family.</text>
</comment>
<proteinExistence type="inferred from homology"/>
<dbReference type="PANTHER" id="PTHR12497">
    <property type="entry name" value="TAZ PROTEIN TAFAZZIN"/>
    <property type="match status" value="1"/>
</dbReference>
<dbReference type="OrthoDB" id="193467at2759"/>
<dbReference type="InterPro" id="IPR002123">
    <property type="entry name" value="Plipid/glycerol_acylTrfase"/>
</dbReference>
<keyword evidence="7" id="KW-0496">Mitochondrion</keyword>
<comment type="subcellular location">
    <subcellularLocation>
        <location evidence="1">Mitochondrion inner membrane</location>
        <topology evidence="1">Peripheral membrane protein</topology>
        <orientation evidence="1">Intermembrane side</orientation>
    </subcellularLocation>
    <subcellularLocation>
        <location evidence="10">Mitochondrion outer membrane</location>
        <topology evidence="10">Peripheral membrane protein</topology>
        <orientation evidence="10">Intermembrane side</orientation>
    </subcellularLocation>
</comment>
<evidence type="ECO:0000256" key="10">
    <source>
        <dbReference type="ARBA" id="ARBA00024323"/>
    </source>
</evidence>
<keyword evidence="4" id="KW-1000">Mitochondrion outer membrane</keyword>
<evidence type="ECO:0000313" key="14">
    <source>
        <dbReference type="EMBL" id="KIM30460.1"/>
    </source>
</evidence>
<dbReference type="HOGENOM" id="CLU_046747_0_1_1"/>
<evidence type="ECO:0000256" key="12">
    <source>
        <dbReference type="RuleBase" id="RU365062"/>
    </source>
</evidence>
<dbReference type="InterPro" id="IPR000872">
    <property type="entry name" value="Tafazzin"/>
</dbReference>
<evidence type="ECO:0000256" key="1">
    <source>
        <dbReference type="ARBA" id="ARBA00004137"/>
    </source>
</evidence>
<keyword evidence="9" id="KW-0012">Acyltransferase</keyword>
<gene>
    <name evidence="14" type="ORF">M408DRAFT_323168</name>
</gene>
<name>A0A0C3B115_SERVB</name>
<evidence type="ECO:0000256" key="8">
    <source>
        <dbReference type="ARBA" id="ARBA00023136"/>
    </source>
</evidence>
<keyword evidence="8" id="KW-0472">Membrane</keyword>
<evidence type="ECO:0000256" key="7">
    <source>
        <dbReference type="ARBA" id="ARBA00023128"/>
    </source>
</evidence>
<sequence>MSTLPVTTLPNPFVTSLTVGIGGLISKAFVKLACSTEVVGSEHLINAWKEENRVRRGILTVSNHISVLDDPLMWGVLPMSSFFNSRQSRWTLGARDIMFTRPSHATFFRNGKVIDTIRGVGVYQEALDVAIERLNAGEWVHIFPQGFVRQETLGPPVGRLKWGVGRLLAECQNTPTVIPVWINGFENVMPAERGFPRFLPRLANLHIAFDDPSRLTSSLEEQRRLWRDSASDRKPTLEEWRGYHAELTSTIEQGMNYLGNKISLRSE</sequence>
<keyword evidence="5" id="KW-0999">Mitochondrion inner membrane</keyword>
<dbReference type="PANTHER" id="PTHR12497:SF0">
    <property type="entry name" value="TAFAZZIN"/>
    <property type="match status" value="1"/>
</dbReference>
<evidence type="ECO:0000313" key="15">
    <source>
        <dbReference type="Proteomes" id="UP000054097"/>
    </source>
</evidence>
<dbReference type="AlphaFoldDB" id="A0A0C3B115"/>
<feature type="domain" description="Phospholipid/glycerol acyltransferase" evidence="13">
    <location>
        <begin position="58"/>
        <end position="185"/>
    </location>
</feature>
<dbReference type="SMART" id="SM00563">
    <property type="entry name" value="PlsC"/>
    <property type="match status" value="1"/>
</dbReference>
<dbReference type="GO" id="GO:0005743">
    <property type="term" value="C:mitochondrial inner membrane"/>
    <property type="evidence" value="ECO:0007669"/>
    <property type="project" value="UniProtKB-SubCell"/>
</dbReference>
<evidence type="ECO:0000256" key="2">
    <source>
        <dbReference type="ARBA" id="ARBA00010524"/>
    </source>
</evidence>
<reference evidence="14 15" key="1">
    <citation type="submission" date="2014-04" db="EMBL/GenBank/DDBJ databases">
        <authorList>
            <consortium name="DOE Joint Genome Institute"/>
            <person name="Kuo A."/>
            <person name="Zuccaro A."/>
            <person name="Kohler A."/>
            <person name="Nagy L.G."/>
            <person name="Floudas D."/>
            <person name="Copeland A."/>
            <person name="Barry K.W."/>
            <person name="Cichocki N."/>
            <person name="Veneault-Fourrey C."/>
            <person name="LaButti K."/>
            <person name="Lindquist E.A."/>
            <person name="Lipzen A."/>
            <person name="Lundell T."/>
            <person name="Morin E."/>
            <person name="Murat C."/>
            <person name="Sun H."/>
            <person name="Tunlid A."/>
            <person name="Henrissat B."/>
            <person name="Grigoriev I.V."/>
            <person name="Hibbett D.S."/>
            <person name="Martin F."/>
            <person name="Nordberg H.P."/>
            <person name="Cantor M.N."/>
            <person name="Hua S.X."/>
        </authorList>
    </citation>
    <scope>NUCLEOTIDE SEQUENCE [LARGE SCALE GENOMIC DNA]</scope>
    <source>
        <strain evidence="14 15">MAFF 305830</strain>
    </source>
</reference>
<organism evidence="14 15">
    <name type="scientific">Serendipita vermifera MAFF 305830</name>
    <dbReference type="NCBI Taxonomy" id="933852"/>
    <lineage>
        <taxon>Eukaryota</taxon>
        <taxon>Fungi</taxon>
        <taxon>Dikarya</taxon>
        <taxon>Basidiomycota</taxon>
        <taxon>Agaricomycotina</taxon>
        <taxon>Agaricomycetes</taxon>
        <taxon>Sebacinales</taxon>
        <taxon>Serendipitaceae</taxon>
        <taxon>Serendipita</taxon>
    </lineage>
</organism>
<evidence type="ECO:0000256" key="11">
    <source>
        <dbReference type="ARBA" id="ARBA00047906"/>
    </source>
</evidence>
<evidence type="ECO:0000256" key="5">
    <source>
        <dbReference type="ARBA" id="ARBA00022792"/>
    </source>
</evidence>
<evidence type="ECO:0000256" key="6">
    <source>
        <dbReference type="ARBA" id="ARBA00023098"/>
    </source>
</evidence>
<dbReference type="EMBL" id="KN824284">
    <property type="protein sequence ID" value="KIM30460.1"/>
    <property type="molecule type" value="Genomic_DNA"/>
</dbReference>
<dbReference type="Proteomes" id="UP000054097">
    <property type="component" value="Unassembled WGS sequence"/>
</dbReference>
<evidence type="ECO:0000256" key="3">
    <source>
        <dbReference type="ARBA" id="ARBA00022679"/>
    </source>
</evidence>
<dbReference type="GO" id="GO:0007007">
    <property type="term" value="P:inner mitochondrial membrane organization"/>
    <property type="evidence" value="ECO:0007669"/>
    <property type="project" value="TreeGrafter"/>
</dbReference>
<evidence type="ECO:0000256" key="4">
    <source>
        <dbReference type="ARBA" id="ARBA00022787"/>
    </source>
</evidence>
<reference evidence="15" key="2">
    <citation type="submission" date="2015-01" db="EMBL/GenBank/DDBJ databases">
        <title>Evolutionary Origins and Diversification of the Mycorrhizal Mutualists.</title>
        <authorList>
            <consortium name="DOE Joint Genome Institute"/>
            <consortium name="Mycorrhizal Genomics Consortium"/>
            <person name="Kohler A."/>
            <person name="Kuo A."/>
            <person name="Nagy L.G."/>
            <person name="Floudas D."/>
            <person name="Copeland A."/>
            <person name="Barry K.W."/>
            <person name="Cichocki N."/>
            <person name="Veneault-Fourrey C."/>
            <person name="LaButti K."/>
            <person name="Lindquist E.A."/>
            <person name="Lipzen A."/>
            <person name="Lundell T."/>
            <person name="Morin E."/>
            <person name="Murat C."/>
            <person name="Riley R."/>
            <person name="Ohm R."/>
            <person name="Sun H."/>
            <person name="Tunlid A."/>
            <person name="Henrissat B."/>
            <person name="Grigoriev I.V."/>
            <person name="Hibbett D.S."/>
            <person name="Martin F."/>
        </authorList>
    </citation>
    <scope>NUCLEOTIDE SEQUENCE [LARGE SCALE GENOMIC DNA]</scope>
    <source>
        <strain evidence="15">MAFF 305830</strain>
    </source>
</reference>
<dbReference type="GO" id="GO:0005741">
    <property type="term" value="C:mitochondrial outer membrane"/>
    <property type="evidence" value="ECO:0007669"/>
    <property type="project" value="UniProtKB-SubCell"/>
</dbReference>
<dbReference type="STRING" id="933852.A0A0C3B115"/>
<protein>
    <recommendedName>
        <fullName evidence="12">Tafazzin family protein</fullName>
    </recommendedName>
</protein>
<dbReference type="SUPFAM" id="SSF69593">
    <property type="entry name" value="Glycerol-3-phosphate (1)-acyltransferase"/>
    <property type="match status" value="1"/>
</dbReference>
<dbReference type="Pfam" id="PF01553">
    <property type="entry name" value="Acyltransferase"/>
    <property type="match status" value="1"/>
</dbReference>
<evidence type="ECO:0000259" key="13">
    <source>
        <dbReference type="SMART" id="SM00563"/>
    </source>
</evidence>
<keyword evidence="6" id="KW-0443">Lipid metabolism</keyword>
<comment type="catalytic activity">
    <reaction evidence="11">
        <text>1'-[1,2-diacyl-sn-glycero-3-phospho],3'-[1-acyl-sn-glycero-3-phospho]-glycerol + a 1,2-diacyl-sn-glycero-3-phosphocholine = a cardiolipin + a 1-acyl-sn-glycero-3-phosphocholine</text>
        <dbReference type="Rhea" id="RHEA:33731"/>
        <dbReference type="ChEBI" id="CHEBI:57643"/>
        <dbReference type="ChEBI" id="CHEBI:58168"/>
        <dbReference type="ChEBI" id="CHEBI:62237"/>
        <dbReference type="ChEBI" id="CHEBI:64743"/>
    </reaction>
    <physiologicalReaction direction="left-to-right" evidence="11">
        <dbReference type="Rhea" id="RHEA:33732"/>
    </physiologicalReaction>
    <physiologicalReaction direction="right-to-left" evidence="11">
        <dbReference type="Rhea" id="RHEA:33733"/>
    </physiologicalReaction>
</comment>
<dbReference type="GO" id="GO:0035965">
    <property type="term" value="P:cardiolipin acyl-chain remodeling"/>
    <property type="evidence" value="ECO:0007669"/>
    <property type="project" value="TreeGrafter"/>
</dbReference>
<accession>A0A0C3B115</accession>
<dbReference type="CDD" id="cd07989">
    <property type="entry name" value="LPLAT_AGPAT-like"/>
    <property type="match status" value="1"/>
</dbReference>
<dbReference type="PRINTS" id="PR00979">
    <property type="entry name" value="TAFAZZIN"/>
</dbReference>